<evidence type="ECO:0000313" key="1">
    <source>
        <dbReference type="EMBL" id="KAK7489444.1"/>
    </source>
</evidence>
<proteinExistence type="predicted"/>
<comment type="caution">
    <text evidence="1">The sequence shown here is derived from an EMBL/GenBank/DDBJ whole genome shotgun (WGS) entry which is preliminary data.</text>
</comment>
<dbReference type="Proteomes" id="UP001519460">
    <property type="component" value="Unassembled WGS sequence"/>
</dbReference>
<reference evidence="1 2" key="1">
    <citation type="journal article" date="2023" name="Sci. Data">
        <title>Genome assembly of the Korean intertidal mud-creeper Batillaria attramentaria.</title>
        <authorList>
            <person name="Patra A.K."/>
            <person name="Ho P.T."/>
            <person name="Jun S."/>
            <person name="Lee S.J."/>
            <person name="Kim Y."/>
            <person name="Won Y.J."/>
        </authorList>
    </citation>
    <scope>NUCLEOTIDE SEQUENCE [LARGE SCALE GENOMIC DNA]</scope>
    <source>
        <strain evidence="1">Wonlab-2016</strain>
    </source>
</reference>
<gene>
    <name evidence="1" type="ORF">BaRGS_00019388</name>
</gene>
<evidence type="ECO:0000313" key="2">
    <source>
        <dbReference type="Proteomes" id="UP001519460"/>
    </source>
</evidence>
<sequence>MTPSSLCNLYPFQNQHGASELKPKKRDVTLMPVFTGDITLSKQRACTFAAKEKKRTLLFSYISVRDERDKPICGGRNYAALCVTMNNTMAWISREAS</sequence>
<accession>A0ABD0KR74</accession>
<name>A0ABD0KR74_9CAEN</name>
<feature type="non-terminal residue" evidence="1">
    <location>
        <position position="97"/>
    </location>
</feature>
<dbReference type="EMBL" id="JACVVK020000138">
    <property type="protein sequence ID" value="KAK7489444.1"/>
    <property type="molecule type" value="Genomic_DNA"/>
</dbReference>
<dbReference type="AlphaFoldDB" id="A0ABD0KR74"/>
<organism evidence="1 2">
    <name type="scientific">Batillaria attramentaria</name>
    <dbReference type="NCBI Taxonomy" id="370345"/>
    <lineage>
        <taxon>Eukaryota</taxon>
        <taxon>Metazoa</taxon>
        <taxon>Spiralia</taxon>
        <taxon>Lophotrochozoa</taxon>
        <taxon>Mollusca</taxon>
        <taxon>Gastropoda</taxon>
        <taxon>Caenogastropoda</taxon>
        <taxon>Sorbeoconcha</taxon>
        <taxon>Cerithioidea</taxon>
        <taxon>Batillariidae</taxon>
        <taxon>Batillaria</taxon>
    </lineage>
</organism>
<protein>
    <submittedName>
        <fullName evidence="1">Uncharacterized protein</fullName>
    </submittedName>
</protein>
<keyword evidence="2" id="KW-1185">Reference proteome</keyword>